<dbReference type="GO" id="GO:0016020">
    <property type="term" value="C:membrane"/>
    <property type="evidence" value="ECO:0007669"/>
    <property type="project" value="UniProtKB-SubCell"/>
</dbReference>
<protein>
    <recommendedName>
        <fullName evidence="4">NADH-ubiquinone oxidoreductase chain 2</fullName>
        <ecNumber evidence="3">7.1.1.2</ecNumber>
    </recommendedName>
    <alternativeName>
        <fullName evidence="8">NADH dehydrogenase subunit 2</fullName>
    </alternativeName>
</protein>
<comment type="similarity">
    <text evidence="2">Belongs to the complex I subunit 2 family.</text>
</comment>
<dbReference type="EC" id="7.1.1.2" evidence="3"/>
<dbReference type="InterPro" id="IPR001750">
    <property type="entry name" value="ND/Mrp_TM"/>
</dbReference>
<evidence type="ECO:0000256" key="4">
    <source>
        <dbReference type="ARBA" id="ARBA00021008"/>
    </source>
</evidence>
<evidence type="ECO:0000256" key="3">
    <source>
        <dbReference type="ARBA" id="ARBA00012944"/>
    </source>
</evidence>
<feature type="transmembrane region" description="Helical" evidence="10">
    <location>
        <begin position="297"/>
        <end position="318"/>
    </location>
</feature>
<feature type="transmembrane region" description="Helical" evidence="10">
    <location>
        <begin position="122"/>
        <end position="140"/>
    </location>
</feature>
<keyword evidence="12" id="KW-0496">Mitochondrion</keyword>
<organism evidence="12">
    <name type="scientific">Cladobotryum mycophilum</name>
    <dbReference type="NCBI Taxonomy" id="491253"/>
    <lineage>
        <taxon>Eukaryota</taxon>
        <taxon>Fungi</taxon>
        <taxon>Dikarya</taxon>
        <taxon>Ascomycota</taxon>
        <taxon>Pezizomycotina</taxon>
        <taxon>Sordariomycetes</taxon>
        <taxon>Hypocreomycetidae</taxon>
        <taxon>Hypocreales</taxon>
        <taxon>Hypocreaceae</taxon>
        <taxon>Cladobotryum</taxon>
    </lineage>
</organism>
<dbReference type="PANTHER" id="PTHR22773">
    <property type="entry name" value="NADH DEHYDROGENASE"/>
    <property type="match status" value="1"/>
</dbReference>
<evidence type="ECO:0000256" key="8">
    <source>
        <dbReference type="ARBA" id="ARBA00031028"/>
    </source>
</evidence>
<dbReference type="EMBL" id="MT108299">
    <property type="protein sequence ID" value="QPD06701.1"/>
    <property type="molecule type" value="Genomic_DNA"/>
</dbReference>
<evidence type="ECO:0000256" key="9">
    <source>
        <dbReference type="ARBA" id="ARBA00049551"/>
    </source>
</evidence>
<evidence type="ECO:0000313" key="12">
    <source>
        <dbReference type="EMBL" id="QPD06701.1"/>
    </source>
</evidence>
<feature type="transmembrane region" description="Helical" evidence="10">
    <location>
        <begin position="178"/>
        <end position="199"/>
    </location>
</feature>
<evidence type="ECO:0000256" key="1">
    <source>
        <dbReference type="ARBA" id="ARBA00004141"/>
    </source>
</evidence>
<dbReference type="HAMAP" id="MF_00445">
    <property type="entry name" value="NDH1_NuoN_1"/>
    <property type="match status" value="1"/>
</dbReference>
<evidence type="ECO:0000256" key="7">
    <source>
        <dbReference type="ARBA" id="ARBA00023136"/>
    </source>
</evidence>
<feature type="transmembrane region" description="Helical" evidence="10">
    <location>
        <begin position="352"/>
        <end position="380"/>
    </location>
</feature>
<feature type="transmembrane region" description="Helical" evidence="10">
    <location>
        <begin position="413"/>
        <end position="436"/>
    </location>
</feature>
<dbReference type="GO" id="GO:0042773">
    <property type="term" value="P:ATP synthesis coupled electron transport"/>
    <property type="evidence" value="ECO:0007669"/>
    <property type="project" value="InterPro"/>
</dbReference>
<keyword evidence="6 10" id="KW-1133">Transmembrane helix</keyword>
<geneLocation type="mitochondrion" evidence="12"/>
<feature type="domain" description="NADH:quinone oxidoreductase/Mrp antiporter transmembrane" evidence="11">
    <location>
        <begin position="143"/>
        <end position="463"/>
    </location>
</feature>
<accession>A0A7S8FJ75</accession>
<evidence type="ECO:0000256" key="5">
    <source>
        <dbReference type="ARBA" id="ARBA00022692"/>
    </source>
</evidence>
<evidence type="ECO:0000256" key="2">
    <source>
        <dbReference type="ARBA" id="ARBA00007012"/>
    </source>
</evidence>
<keyword evidence="7 10" id="KW-0472">Membrane</keyword>
<dbReference type="GeneID" id="63651126"/>
<comment type="subcellular location">
    <subcellularLocation>
        <location evidence="1">Membrane</location>
        <topology evidence="1">Multi-pass membrane protein</topology>
    </subcellularLocation>
</comment>
<evidence type="ECO:0000259" key="11">
    <source>
        <dbReference type="Pfam" id="PF00361"/>
    </source>
</evidence>
<feature type="transmembrane region" description="Helical" evidence="10">
    <location>
        <begin position="448"/>
        <end position="468"/>
    </location>
</feature>
<feature type="transmembrane region" description="Helical" evidence="10">
    <location>
        <begin position="514"/>
        <end position="536"/>
    </location>
</feature>
<dbReference type="RefSeq" id="YP_010043406.1">
    <property type="nucleotide sequence ID" value="NC_054243.1"/>
</dbReference>
<feature type="transmembrane region" description="Helical" evidence="10">
    <location>
        <begin position="59"/>
        <end position="85"/>
    </location>
</feature>
<evidence type="ECO:0000256" key="6">
    <source>
        <dbReference type="ARBA" id="ARBA00022989"/>
    </source>
</evidence>
<dbReference type="Pfam" id="PF00361">
    <property type="entry name" value="Proton_antipo_M"/>
    <property type="match status" value="1"/>
</dbReference>
<comment type="catalytic activity">
    <reaction evidence="9">
        <text>a ubiquinone + NADH + 5 H(+)(in) = a ubiquinol + NAD(+) + 4 H(+)(out)</text>
        <dbReference type="Rhea" id="RHEA:29091"/>
        <dbReference type="Rhea" id="RHEA-COMP:9565"/>
        <dbReference type="Rhea" id="RHEA-COMP:9566"/>
        <dbReference type="ChEBI" id="CHEBI:15378"/>
        <dbReference type="ChEBI" id="CHEBI:16389"/>
        <dbReference type="ChEBI" id="CHEBI:17976"/>
        <dbReference type="ChEBI" id="CHEBI:57540"/>
        <dbReference type="ChEBI" id="CHEBI:57945"/>
        <dbReference type="EC" id="7.1.1.2"/>
    </reaction>
</comment>
<evidence type="ECO:0000256" key="10">
    <source>
        <dbReference type="SAM" id="Phobius"/>
    </source>
</evidence>
<feature type="transmembrane region" description="Helical" evidence="10">
    <location>
        <begin position="146"/>
        <end position="166"/>
    </location>
</feature>
<gene>
    <name evidence="12" type="primary">nad2</name>
</gene>
<feature type="transmembrane region" description="Helical" evidence="10">
    <location>
        <begin position="24"/>
        <end position="47"/>
    </location>
</feature>
<keyword evidence="5 10" id="KW-0812">Transmembrane</keyword>
<feature type="transmembrane region" description="Helical" evidence="10">
    <location>
        <begin position="325"/>
        <end position="346"/>
    </location>
</feature>
<dbReference type="GO" id="GO:0008137">
    <property type="term" value="F:NADH dehydrogenase (ubiquinone) activity"/>
    <property type="evidence" value="ECO:0007669"/>
    <property type="project" value="UniProtKB-EC"/>
</dbReference>
<dbReference type="AlphaFoldDB" id="A0A7S8FJ75"/>
<feature type="transmembrane region" description="Helical" evidence="10">
    <location>
        <begin position="264"/>
        <end position="285"/>
    </location>
</feature>
<name>A0A7S8FJ75_9HYPO</name>
<feature type="transmembrane region" description="Helical" evidence="10">
    <location>
        <begin position="228"/>
        <end position="252"/>
    </location>
</feature>
<reference evidence="12" key="1">
    <citation type="journal article" date="2020" name="Mitochondrial DNA Part B Resour">
        <title>The complete mitochondrial genome of Cladobotryum mycophilum (Hypocreales: Sordariomycetes).</title>
        <authorList>
            <person name="Chen C."/>
            <person name="Wang J."/>
            <person name="Fu R."/>
            <person name="Chen X."/>
            <person name="Chen X."/>
            <person name="Lu D."/>
        </authorList>
    </citation>
    <scope>NUCLEOTIDE SEQUENCE</scope>
</reference>
<sequence length="555" mass="62299">MIIISILSLLLSNAVNVRRDISILYNRIAILILIYCILNDISSLTVVTKGIGLHGGLLLITNLTQIFHIFLFIVSILILTLTSFYPRKVWVSEYSSLKDLVLYKFVYYNTKIINKMGEHFKIIEYPLILLFIITGAIFLMSTNDLVSIFLAIELQSYGLYILSTIYRNSELSTTGGLMYFLLGGLSSCFILLGTGLIYANTGSTSLDGLYIITSISDISSSDLWYKPYYINLSLVIFTIGFLFKVSAAPFHFWSPDVYDAIPTIVTTFVALIAKISIFILLLQIVYYTNNSFSEMSWTFIILLSSLFSLIIGTVVGLTQFRIKRLFAYSTISHVGFMLLALGISSIESTQALIFYLTQYIISNLNAFMILIAIGFSLYCYTSENKEHEELMDKNNSPVQLVNQLKGYFHINPLLALSLAITIFSFAGIPPLIGFFGKQMVLSAALDKGLVFLSLIAILTSVIGGVYYLGIIKEIFFSLPDYKVNTLLENLILKGNVLNKNKTVIKNVNFKYNNIVISSPFAFVISNITLIILLFIFMNKEWLSMGTILVQILFNG</sequence>
<proteinExistence type="inferred from homology"/>
<dbReference type="InterPro" id="IPR010096">
    <property type="entry name" value="NADH-Q_OxRdtase_suN/2"/>
</dbReference>